<name>V5ZCM8_9GAMM</name>
<evidence type="ECO:0000256" key="2">
    <source>
        <dbReference type="ARBA" id="ARBA00006671"/>
    </source>
</evidence>
<feature type="signal peptide" evidence="5">
    <location>
        <begin position="1"/>
        <end position="30"/>
    </location>
</feature>
<proteinExistence type="inferred from homology"/>
<dbReference type="Gene3D" id="2.60.40.1090">
    <property type="entry name" value="Fimbrial-type adhesion domain"/>
    <property type="match status" value="1"/>
</dbReference>
<protein>
    <recommendedName>
        <fullName evidence="6">Fimbrial-type adhesion domain-containing protein</fullName>
    </recommendedName>
</protein>
<dbReference type="GO" id="GO:0009289">
    <property type="term" value="C:pilus"/>
    <property type="evidence" value="ECO:0007669"/>
    <property type="project" value="UniProtKB-SubCell"/>
</dbReference>
<reference evidence="7 8" key="1">
    <citation type="journal article" date="2013" name="Syst. Appl. Microbiol.">
        <title>Phylogenetic position and virulence apparatus of the pear flower necrosis pathogen Erwinia piriflorinigrans CFBP 5888T as assessed by comparative genomics.</title>
        <authorList>
            <person name="Smits T.H."/>
            <person name="Rezzonico F."/>
            <person name="Lopez M.M."/>
            <person name="Blom J."/>
            <person name="Goesmann A."/>
            <person name="Frey J.E."/>
            <person name="Duffy B."/>
        </authorList>
    </citation>
    <scope>NUCLEOTIDE SEQUENCE [LARGE SCALE GENOMIC DNA]</scope>
    <source>
        <strain evidence="8">CFBP5888</strain>
    </source>
</reference>
<accession>V5ZCM8</accession>
<feature type="domain" description="Fimbrial-type adhesion" evidence="6">
    <location>
        <begin position="227"/>
        <end position="354"/>
    </location>
</feature>
<feature type="chain" id="PRO_5004743494" description="Fimbrial-type adhesion domain-containing protein" evidence="5">
    <location>
        <begin position="31"/>
        <end position="355"/>
    </location>
</feature>
<comment type="similarity">
    <text evidence="2">Belongs to the fimbrial protein family.</text>
</comment>
<dbReference type="PROSITE" id="PS51257">
    <property type="entry name" value="PROKAR_LIPOPROTEIN"/>
    <property type="match status" value="1"/>
</dbReference>
<evidence type="ECO:0000256" key="1">
    <source>
        <dbReference type="ARBA" id="ARBA00004561"/>
    </source>
</evidence>
<dbReference type="InterPro" id="IPR050263">
    <property type="entry name" value="Bact_Fimbrial_Adh_Pro"/>
</dbReference>
<evidence type="ECO:0000313" key="7">
    <source>
        <dbReference type="EMBL" id="CCG88995.1"/>
    </source>
</evidence>
<evidence type="ECO:0000256" key="5">
    <source>
        <dbReference type="SAM" id="SignalP"/>
    </source>
</evidence>
<dbReference type="GO" id="GO:0043709">
    <property type="term" value="P:cell adhesion involved in single-species biofilm formation"/>
    <property type="evidence" value="ECO:0007669"/>
    <property type="project" value="TreeGrafter"/>
</dbReference>
<dbReference type="InterPro" id="IPR008966">
    <property type="entry name" value="Adhesion_dom_sf"/>
</dbReference>
<evidence type="ECO:0000256" key="3">
    <source>
        <dbReference type="ARBA" id="ARBA00022729"/>
    </source>
</evidence>
<gene>
    <name evidence="7" type="primary">etfD</name>
    <name evidence="7" type="ORF">EPIR_3632</name>
</gene>
<sequence>MVAQFIRGLTYFGFALMMAMFSLFSPSALALSCSDASSGSLSQVIALDQAISVSTANLTPGTILWRSPSYTSTFQCRDSENYPKGENAYLYWDPASQMQGIHPSIEVGVTWRSIDIKPSSGSRTDVGRGTECRAAWGFWGWSWGWGCRPPAQSLTVTVTYSVYIKATGSAPPANGRINNTGQYAVFQVDGFYGLNSTPNSNFRAYVTGLGNIRFISCTPQVSVVANNGNTVNFGTIPARRAVAGTVEKQMPFSVVANLTNAGQDCQGQVLVASFSTTSPVSGTDIILPSTNSGFGISISTASTPGNFIPFNTSVPLGSVNGSVVQNDFIASLRWLNNSPQTGTFNASANVDVTFK</sequence>
<dbReference type="PANTHER" id="PTHR33420:SF3">
    <property type="entry name" value="FIMBRIAL SUBUNIT ELFA"/>
    <property type="match status" value="1"/>
</dbReference>
<dbReference type="Pfam" id="PF00419">
    <property type="entry name" value="Fimbrial"/>
    <property type="match status" value="1"/>
</dbReference>
<dbReference type="InterPro" id="IPR036937">
    <property type="entry name" value="Adhesion_dom_fimbrial_sf"/>
</dbReference>
<dbReference type="SUPFAM" id="SSF49401">
    <property type="entry name" value="Bacterial adhesins"/>
    <property type="match status" value="1"/>
</dbReference>
<evidence type="ECO:0000259" key="6">
    <source>
        <dbReference type="Pfam" id="PF00419"/>
    </source>
</evidence>
<keyword evidence="3 5" id="KW-0732">Signal</keyword>
<evidence type="ECO:0000256" key="4">
    <source>
        <dbReference type="ARBA" id="ARBA00023263"/>
    </source>
</evidence>
<organism evidence="7 8">
    <name type="scientific">Erwinia piriflorinigrans CFBP 5888</name>
    <dbReference type="NCBI Taxonomy" id="1161919"/>
    <lineage>
        <taxon>Bacteria</taxon>
        <taxon>Pseudomonadati</taxon>
        <taxon>Pseudomonadota</taxon>
        <taxon>Gammaproteobacteria</taxon>
        <taxon>Enterobacterales</taxon>
        <taxon>Erwiniaceae</taxon>
        <taxon>Erwinia</taxon>
    </lineage>
</organism>
<dbReference type="STRING" id="1161919.EPIR_3632"/>
<dbReference type="AlphaFoldDB" id="V5ZCM8"/>
<comment type="caution">
    <text evidence="7">The sequence shown here is derived from an EMBL/GenBank/DDBJ whole genome shotgun (WGS) entry which is preliminary data.</text>
</comment>
<dbReference type="EMBL" id="CAHS01000022">
    <property type="protein sequence ID" value="CCG88995.1"/>
    <property type="molecule type" value="Genomic_DNA"/>
</dbReference>
<dbReference type="Proteomes" id="UP000018217">
    <property type="component" value="Unassembled WGS sequence"/>
</dbReference>
<evidence type="ECO:0000313" key="8">
    <source>
        <dbReference type="Proteomes" id="UP000018217"/>
    </source>
</evidence>
<dbReference type="InterPro" id="IPR000259">
    <property type="entry name" value="Adhesion_dom_fimbrial"/>
</dbReference>
<dbReference type="PANTHER" id="PTHR33420">
    <property type="entry name" value="FIMBRIAL SUBUNIT ELFA-RELATED"/>
    <property type="match status" value="1"/>
</dbReference>
<keyword evidence="4" id="KW-0281">Fimbrium</keyword>
<keyword evidence="8" id="KW-1185">Reference proteome</keyword>
<comment type="subcellular location">
    <subcellularLocation>
        <location evidence="1">Fimbrium</location>
    </subcellularLocation>
</comment>